<dbReference type="Proteomes" id="UP000617979">
    <property type="component" value="Unassembled WGS sequence"/>
</dbReference>
<accession>A0ABQ1H3U6</accession>
<evidence type="ECO:0000313" key="2">
    <source>
        <dbReference type="Proteomes" id="UP000617979"/>
    </source>
</evidence>
<comment type="caution">
    <text evidence="1">The sequence shown here is derived from an EMBL/GenBank/DDBJ whole genome shotgun (WGS) entry which is preliminary data.</text>
</comment>
<evidence type="ECO:0000313" key="1">
    <source>
        <dbReference type="EMBL" id="GGA55977.1"/>
    </source>
</evidence>
<reference evidence="2" key="1">
    <citation type="journal article" date="2019" name="Int. J. Syst. Evol. Microbiol.">
        <title>The Global Catalogue of Microorganisms (GCM) 10K type strain sequencing project: providing services to taxonomists for standard genome sequencing and annotation.</title>
        <authorList>
            <consortium name="The Broad Institute Genomics Platform"/>
            <consortium name="The Broad Institute Genome Sequencing Center for Infectious Disease"/>
            <person name="Wu L."/>
            <person name="Ma J."/>
        </authorList>
    </citation>
    <scope>NUCLEOTIDE SEQUENCE [LARGE SCALE GENOMIC DNA]</scope>
    <source>
        <strain evidence="2">CGMCC 1.12404</strain>
    </source>
</reference>
<gene>
    <name evidence="1" type="ORF">GCM10007416_31460</name>
</gene>
<dbReference type="EMBL" id="BMEX01000020">
    <property type="protein sequence ID" value="GGA55977.1"/>
    <property type="molecule type" value="Genomic_DNA"/>
</dbReference>
<protein>
    <recommendedName>
        <fullName evidence="3">Inhibitor of sigma-G Gin</fullName>
    </recommendedName>
</protein>
<name>A0ABQ1H3U6_9BACL</name>
<keyword evidence="2" id="KW-1185">Reference proteome</keyword>
<organism evidence="1 2">
    <name type="scientific">Kroppenstedtia guangzhouensis</name>
    <dbReference type="NCBI Taxonomy" id="1274356"/>
    <lineage>
        <taxon>Bacteria</taxon>
        <taxon>Bacillati</taxon>
        <taxon>Bacillota</taxon>
        <taxon>Bacilli</taxon>
        <taxon>Bacillales</taxon>
        <taxon>Thermoactinomycetaceae</taxon>
        <taxon>Kroppenstedtia</taxon>
    </lineage>
</organism>
<proteinExistence type="predicted"/>
<evidence type="ECO:0008006" key="3">
    <source>
        <dbReference type="Google" id="ProtNLM"/>
    </source>
</evidence>
<sequence>MKQCSLCENEAQIESVNKKTGDEYCYDCTRFILTFQWLFGEQEEDE</sequence>
<dbReference type="RefSeq" id="WP_188433470.1">
    <property type="nucleotide sequence ID" value="NZ_BMEX01000020.1"/>
</dbReference>